<keyword evidence="2" id="KW-1185">Reference proteome</keyword>
<proteinExistence type="predicted"/>
<organism evidence="1">
    <name type="scientific">Oryza punctata</name>
    <name type="common">Red rice</name>
    <dbReference type="NCBI Taxonomy" id="4537"/>
    <lineage>
        <taxon>Eukaryota</taxon>
        <taxon>Viridiplantae</taxon>
        <taxon>Streptophyta</taxon>
        <taxon>Embryophyta</taxon>
        <taxon>Tracheophyta</taxon>
        <taxon>Spermatophyta</taxon>
        <taxon>Magnoliopsida</taxon>
        <taxon>Liliopsida</taxon>
        <taxon>Poales</taxon>
        <taxon>Poaceae</taxon>
        <taxon>BOP clade</taxon>
        <taxon>Oryzoideae</taxon>
        <taxon>Oryzeae</taxon>
        <taxon>Oryzinae</taxon>
        <taxon>Oryza</taxon>
    </lineage>
</organism>
<sequence>MHGSNNKEITGPRSQRRYETVEEYEAEMLKWRRLKEPKKAGSAPCRRCRASEPELGVVRPLARSAAASCACAAPPAPLEGEL</sequence>
<evidence type="ECO:0000313" key="2">
    <source>
        <dbReference type="Proteomes" id="UP000026962"/>
    </source>
</evidence>
<reference evidence="1" key="2">
    <citation type="submission" date="2018-05" db="EMBL/GenBank/DDBJ databases">
        <title>OpunRS2 (Oryza punctata Reference Sequence Version 2).</title>
        <authorList>
            <person name="Zhang J."/>
            <person name="Kudrna D."/>
            <person name="Lee S."/>
            <person name="Talag J."/>
            <person name="Welchert J."/>
            <person name="Wing R.A."/>
        </authorList>
    </citation>
    <scope>NUCLEOTIDE SEQUENCE [LARGE SCALE GENOMIC DNA]</scope>
</reference>
<evidence type="ECO:0000313" key="1">
    <source>
        <dbReference type="EnsemblPlants" id="OPUNC10G07740.2"/>
    </source>
</evidence>
<dbReference type="Proteomes" id="UP000026962">
    <property type="component" value="Chromosome 10"/>
</dbReference>
<dbReference type="Gramene" id="OPUNC10G07740.2">
    <property type="protein sequence ID" value="OPUNC10G07740.2"/>
    <property type="gene ID" value="OPUNC10G07740"/>
</dbReference>
<dbReference type="HOGENOM" id="CLU_2562323_0_0_1"/>
<name>A0A0E0M7D4_ORYPU</name>
<reference evidence="1" key="1">
    <citation type="submission" date="2015-04" db="UniProtKB">
        <authorList>
            <consortium name="EnsemblPlants"/>
        </authorList>
    </citation>
    <scope>IDENTIFICATION</scope>
</reference>
<dbReference type="AlphaFoldDB" id="A0A0E0M7D4"/>
<accession>A0A0E0M7D4</accession>
<protein>
    <submittedName>
        <fullName evidence="1">Uncharacterized protein</fullName>
    </submittedName>
</protein>
<dbReference type="EnsemblPlants" id="OPUNC10G07740.2">
    <property type="protein sequence ID" value="OPUNC10G07740.2"/>
    <property type="gene ID" value="OPUNC10G07740"/>
</dbReference>